<dbReference type="AlphaFoldDB" id="A0AAE7JQ10"/>
<evidence type="ECO:0000313" key="2">
    <source>
        <dbReference type="EMBL" id="QKF84553.1"/>
    </source>
</evidence>
<dbReference type="Proteomes" id="UP000509722">
    <property type="component" value="Chromosome"/>
</dbReference>
<evidence type="ECO:0000313" key="3">
    <source>
        <dbReference type="Proteomes" id="UP000509722"/>
    </source>
</evidence>
<protein>
    <submittedName>
        <fullName evidence="2">Uncharacterized protein</fullName>
    </submittedName>
</protein>
<sequence>MFWDLNKISDMLIALFFKSSYCKKYNYKGANSKKYIFGCKKNNCTNYSQSYNAKEKIWLNHRQNSIFRAMWVIKKHLLSFLVVEFSPKIFFKLFFSKIFNLIGINRFAIFLTFNKILHLFYFFSSFFISFCKKIEKYYSTRKGKWRKIKHFLSFLSFINYITFKHKKGLVWA</sequence>
<gene>
    <name evidence="2" type="ORF">CURT_1075</name>
</gene>
<name>A0AAE7JQ10_9BACT</name>
<evidence type="ECO:0000256" key="1">
    <source>
        <dbReference type="SAM" id="Phobius"/>
    </source>
</evidence>
<feature type="transmembrane region" description="Helical" evidence="1">
    <location>
        <begin position="77"/>
        <end position="95"/>
    </location>
</feature>
<proteinExistence type="predicted"/>
<feature type="transmembrane region" description="Helical" evidence="1">
    <location>
        <begin position="107"/>
        <end position="128"/>
    </location>
</feature>
<keyword evidence="1" id="KW-0472">Membrane</keyword>
<accession>A0AAE7JQ10</accession>
<organism evidence="2 3">
    <name type="scientific">Campylobacter ureolyticus</name>
    <dbReference type="NCBI Taxonomy" id="827"/>
    <lineage>
        <taxon>Bacteria</taxon>
        <taxon>Pseudomonadati</taxon>
        <taxon>Campylobacterota</taxon>
        <taxon>Epsilonproteobacteria</taxon>
        <taxon>Campylobacterales</taxon>
        <taxon>Campylobacteraceae</taxon>
        <taxon>Campylobacter</taxon>
    </lineage>
</organism>
<reference evidence="2 3" key="1">
    <citation type="submission" date="2020-05" db="EMBL/GenBank/DDBJ databases">
        <title>Complete genome sequencing of Campylobacter and Arcobacter type strains.</title>
        <authorList>
            <person name="Miller W.G."/>
            <person name="Yee E."/>
        </authorList>
    </citation>
    <scope>NUCLEOTIDE SEQUENCE [LARGE SCALE GENOMIC DNA]</scope>
    <source>
        <strain evidence="2 3">LMG 6451</strain>
    </source>
</reference>
<keyword evidence="1" id="KW-0812">Transmembrane</keyword>
<dbReference type="EMBL" id="CP053832">
    <property type="protein sequence ID" value="QKF84553.1"/>
    <property type="molecule type" value="Genomic_DNA"/>
</dbReference>
<keyword evidence="1" id="KW-1133">Transmembrane helix</keyword>